<keyword evidence="6 8" id="KW-0378">Hydrolase</keyword>
<dbReference type="InterPro" id="IPR043472">
    <property type="entry name" value="Macro_dom-like"/>
</dbReference>
<dbReference type="GO" id="GO:0005737">
    <property type="term" value="C:cytoplasm"/>
    <property type="evidence" value="ECO:0007669"/>
    <property type="project" value="UniProtKB-SubCell"/>
</dbReference>
<comment type="catalytic activity">
    <reaction evidence="1 8">
        <text>Release of an N-terminal amino acid, Xaa-|-Yaa-, in which Xaa is preferably Leu, but may be other amino acids including Pro although not Arg or Lys, and Yaa may be Pro. Amino acid amides and methyl esters are also readily hydrolyzed, but rates on arylamides are exceedingly low.</text>
        <dbReference type="EC" id="3.4.11.1"/>
    </reaction>
</comment>
<accession>A0A2T0S098</accession>
<dbReference type="Proteomes" id="UP000239480">
    <property type="component" value="Unassembled WGS sequence"/>
</dbReference>
<feature type="binding site" evidence="8">
    <location>
        <position position="260"/>
    </location>
    <ligand>
        <name>Mn(2+)</name>
        <dbReference type="ChEBI" id="CHEBI:29035"/>
        <label>2</label>
    </ligand>
</feature>
<dbReference type="InterPro" id="IPR023042">
    <property type="entry name" value="Peptidase_M17_leu_NH2_pept"/>
</dbReference>
<evidence type="ECO:0000259" key="9">
    <source>
        <dbReference type="PROSITE" id="PS00631"/>
    </source>
</evidence>
<comment type="cofactor">
    <cofactor evidence="8">
        <name>Mn(2+)</name>
        <dbReference type="ChEBI" id="CHEBI:29035"/>
    </cofactor>
    <text evidence="8">Binds 2 manganese ions per subunit.</text>
</comment>
<evidence type="ECO:0000256" key="6">
    <source>
        <dbReference type="ARBA" id="ARBA00022801"/>
    </source>
</evidence>
<dbReference type="HAMAP" id="MF_00181">
    <property type="entry name" value="Cytosol_peptidase_M17"/>
    <property type="match status" value="1"/>
</dbReference>
<comment type="caution">
    <text evidence="10">The sequence shown here is derived from an EMBL/GenBank/DDBJ whole genome shotgun (WGS) entry which is preliminary data.</text>
</comment>
<keyword evidence="8" id="KW-0479">Metal-binding</keyword>
<evidence type="ECO:0000256" key="8">
    <source>
        <dbReference type="HAMAP-Rule" id="MF_00181"/>
    </source>
</evidence>
<keyword evidence="7 8" id="KW-0464">Manganese</keyword>
<protein>
    <recommendedName>
        <fullName evidence="8">Probable cytosol aminopeptidase</fullName>
        <ecNumber evidence="8">3.4.11.1</ecNumber>
    </recommendedName>
    <alternativeName>
        <fullName evidence="8">Leucine aminopeptidase</fullName>
        <shortName evidence="8">LAP</shortName>
        <ecNumber evidence="8">3.4.11.10</ecNumber>
    </alternativeName>
    <alternativeName>
        <fullName evidence="8">Leucyl aminopeptidase</fullName>
    </alternativeName>
</protein>
<dbReference type="Gene3D" id="3.40.220.10">
    <property type="entry name" value="Leucine Aminopeptidase, subunit E, domain 1"/>
    <property type="match status" value="1"/>
</dbReference>
<sequence length="491" mass="51202">MTNAPAVDICATDLDAIPAFAGRIIVFVPEDGKLDKAARRVNKLCNGALDRFVQSEAFGKMDDGDASDLGWPAGLDAVAVQVVRLGTDPEPETARNAGASIGAARGKHDLLVLGGTRKRLSDVLQGLLLRSYAFKECRTGEAAEPAGGSVTVMATGHKALGAEMVAVNAVVDGVYLTRDLVNLPANYLTTKSFALKLVELEELGITVEVLGEKDLRKLGMTMLLGVGQGSESPSKVVVMQWNGGGEEAPLALIGKGVVFDTGGISLKPGAGMEDMTMDMGGAGVVSGVMKTLALRKAKANVVGIVGLVENMPDGKAQRPGDIVTSMKGDTVEVINTDAEGRLVLGDVMWYAQDRFNPCGMIDLATLTGAIIVALGHDNAGVFSNDDAFADAFLAAAKTEGEGAWRMPIGPGYASLLKSPKADMRNVGTRAGGSITAAEFLHNFVKDNTPWIHLDIAGVAQPAKPPAWAPKGASGWGVMALDRMIRDGYEGA</sequence>
<feature type="domain" description="Cytosol aminopeptidase" evidence="9">
    <location>
        <begin position="335"/>
        <end position="342"/>
    </location>
</feature>
<feature type="binding site" evidence="8">
    <location>
        <position position="337"/>
    </location>
    <ligand>
        <name>Mn(2+)</name>
        <dbReference type="ChEBI" id="CHEBI:29035"/>
        <label>1</label>
    </ligand>
</feature>
<dbReference type="EC" id="3.4.11.1" evidence="8"/>
<dbReference type="PANTHER" id="PTHR11963:SF23">
    <property type="entry name" value="CYTOSOL AMINOPEPTIDASE"/>
    <property type="match status" value="1"/>
</dbReference>
<feature type="binding site" evidence="8">
    <location>
        <position position="339"/>
    </location>
    <ligand>
        <name>Mn(2+)</name>
        <dbReference type="ChEBI" id="CHEBI:29035"/>
        <label>2</label>
    </ligand>
</feature>
<feature type="binding site" evidence="8">
    <location>
        <position position="260"/>
    </location>
    <ligand>
        <name>Mn(2+)</name>
        <dbReference type="ChEBI" id="CHEBI:29035"/>
        <label>1</label>
    </ligand>
</feature>
<dbReference type="OrthoDB" id="9809354at2"/>
<evidence type="ECO:0000256" key="7">
    <source>
        <dbReference type="ARBA" id="ARBA00023211"/>
    </source>
</evidence>
<proteinExistence type="inferred from homology"/>
<dbReference type="InterPro" id="IPR011356">
    <property type="entry name" value="Leucine_aapep/pepB"/>
</dbReference>
<dbReference type="Pfam" id="PF00883">
    <property type="entry name" value="Peptidase_M17"/>
    <property type="match status" value="1"/>
</dbReference>
<dbReference type="EMBL" id="PVTD01000001">
    <property type="protein sequence ID" value="PRY26857.1"/>
    <property type="molecule type" value="Genomic_DNA"/>
</dbReference>
<dbReference type="SUPFAM" id="SSF53187">
    <property type="entry name" value="Zn-dependent exopeptidases"/>
    <property type="match status" value="1"/>
</dbReference>
<feature type="binding site" evidence="8">
    <location>
        <position position="339"/>
    </location>
    <ligand>
        <name>Mn(2+)</name>
        <dbReference type="ChEBI" id="CHEBI:29035"/>
        <label>1</label>
    </ligand>
</feature>
<gene>
    <name evidence="8" type="primary">pepA</name>
    <name evidence="10" type="ORF">CLV78_101961</name>
</gene>
<evidence type="ECO:0000313" key="11">
    <source>
        <dbReference type="Proteomes" id="UP000239480"/>
    </source>
</evidence>
<comment type="catalytic activity">
    <reaction evidence="2 8">
        <text>Release of an N-terminal amino acid, preferentially leucine, but not glutamic or aspartic acids.</text>
        <dbReference type="EC" id="3.4.11.10"/>
    </reaction>
</comment>
<evidence type="ECO:0000256" key="4">
    <source>
        <dbReference type="ARBA" id="ARBA00022438"/>
    </source>
</evidence>
<comment type="subcellular location">
    <subcellularLocation>
        <location evidence="8">Cytoplasm</location>
    </subcellularLocation>
</comment>
<evidence type="ECO:0000256" key="2">
    <source>
        <dbReference type="ARBA" id="ARBA00000967"/>
    </source>
</evidence>
<organism evidence="10 11">
    <name type="scientific">Aliiruegeria haliotis</name>
    <dbReference type="NCBI Taxonomy" id="1280846"/>
    <lineage>
        <taxon>Bacteria</taxon>
        <taxon>Pseudomonadati</taxon>
        <taxon>Pseudomonadota</taxon>
        <taxon>Alphaproteobacteria</taxon>
        <taxon>Rhodobacterales</taxon>
        <taxon>Roseobacteraceae</taxon>
        <taxon>Aliiruegeria</taxon>
    </lineage>
</organism>
<evidence type="ECO:0000313" key="10">
    <source>
        <dbReference type="EMBL" id="PRY26857.1"/>
    </source>
</evidence>
<comment type="similarity">
    <text evidence="3 8">Belongs to the peptidase M17 family.</text>
</comment>
<dbReference type="AlphaFoldDB" id="A0A2T0S098"/>
<dbReference type="GO" id="GO:0006508">
    <property type="term" value="P:proteolysis"/>
    <property type="evidence" value="ECO:0007669"/>
    <property type="project" value="UniProtKB-KW"/>
</dbReference>
<evidence type="ECO:0000256" key="3">
    <source>
        <dbReference type="ARBA" id="ARBA00009528"/>
    </source>
</evidence>
<feature type="binding site" evidence="8">
    <location>
        <position position="278"/>
    </location>
    <ligand>
        <name>Mn(2+)</name>
        <dbReference type="ChEBI" id="CHEBI:29035"/>
        <label>2</label>
    </ligand>
</feature>
<dbReference type="CDD" id="cd00433">
    <property type="entry name" value="Peptidase_M17"/>
    <property type="match status" value="1"/>
</dbReference>
<dbReference type="GO" id="GO:0070006">
    <property type="term" value="F:metalloaminopeptidase activity"/>
    <property type="evidence" value="ECO:0007669"/>
    <property type="project" value="InterPro"/>
</dbReference>
<keyword evidence="11" id="KW-1185">Reference proteome</keyword>
<evidence type="ECO:0000256" key="5">
    <source>
        <dbReference type="ARBA" id="ARBA00022670"/>
    </source>
</evidence>
<dbReference type="NCBIfam" id="NF002077">
    <property type="entry name" value="PRK00913.2-4"/>
    <property type="match status" value="1"/>
</dbReference>
<reference evidence="10 11" key="1">
    <citation type="submission" date="2018-03" db="EMBL/GenBank/DDBJ databases">
        <title>Genomic Encyclopedia of Archaeal and Bacterial Type Strains, Phase II (KMG-II): from individual species to whole genera.</title>
        <authorList>
            <person name="Goeker M."/>
        </authorList>
    </citation>
    <scope>NUCLEOTIDE SEQUENCE [LARGE SCALE GENOMIC DNA]</scope>
    <source>
        <strain evidence="10 11">DSM 29328</strain>
    </source>
</reference>
<dbReference type="PROSITE" id="PS00631">
    <property type="entry name" value="CYTOSOL_AP"/>
    <property type="match status" value="1"/>
</dbReference>
<feature type="active site" evidence="8">
    <location>
        <position position="267"/>
    </location>
</feature>
<dbReference type="PRINTS" id="PR00481">
    <property type="entry name" value="LAMNOPPTDASE"/>
</dbReference>
<dbReference type="GO" id="GO:0030145">
    <property type="term" value="F:manganese ion binding"/>
    <property type="evidence" value="ECO:0007669"/>
    <property type="project" value="UniProtKB-UniRule"/>
</dbReference>
<dbReference type="EC" id="3.4.11.10" evidence="8"/>
<evidence type="ECO:0000256" key="1">
    <source>
        <dbReference type="ARBA" id="ARBA00000135"/>
    </source>
</evidence>
<dbReference type="SUPFAM" id="SSF52949">
    <property type="entry name" value="Macro domain-like"/>
    <property type="match status" value="1"/>
</dbReference>
<dbReference type="RefSeq" id="WP_106203571.1">
    <property type="nucleotide sequence ID" value="NZ_PVTD01000001.1"/>
</dbReference>
<dbReference type="PANTHER" id="PTHR11963">
    <property type="entry name" value="LEUCINE AMINOPEPTIDASE-RELATED"/>
    <property type="match status" value="1"/>
</dbReference>
<comment type="function">
    <text evidence="8">Presumably involved in the processing and regular turnover of intracellular proteins. Catalyzes the removal of unsubstituted N-terminal amino acids from various peptides.</text>
</comment>
<dbReference type="NCBIfam" id="NF002075">
    <property type="entry name" value="PRK00913.2-2"/>
    <property type="match status" value="1"/>
</dbReference>
<feature type="binding site" evidence="8">
    <location>
        <position position="255"/>
    </location>
    <ligand>
        <name>Mn(2+)</name>
        <dbReference type="ChEBI" id="CHEBI:29035"/>
        <label>2</label>
    </ligand>
</feature>
<keyword evidence="4 8" id="KW-0031">Aminopeptidase</keyword>
<keyword evidence="5 8" id="KW-0645">Protease</keyword>
<feature type="active site" evidence="8">
    <location>
        <position position="341"/>
    </location>
</feature>
<keyword evidence="8" id="KW-0963">Cytoplasm</keyword>
<name>A0A2T0S098_9RHOB</name>
<dbReference type="InterPro" id="IPR000819">
    <property type="entry name" value="Peptidase_M17_C"/>
</dbReference>
<dbReference type="Gene3D" id="3.40.630.10">
    <property type="entry name" value="Zn peptidases"/>
    <property type="match status" value="1"/>
</dbReference>